<evidence type="ECO:0000313" key="2">
    <source>
        <dbReference type="Proteomes" id="UP000252081"/>
    </source>
</evidence>
<accession>A0A366KV27</accession>
<dbReference type="AlphaFoldDB" id="A0A366KV27"/>
<name>A0A366KV27_9SPHI</name>
<proteinExistence type="predicted"/>
<gene>
    <name evidence="1" type="ORF">DRW42_15975</name>
</gene>
<organism evidence="1 2">
    <name type="scientific">Pedobacter miscanthi</name>
    <dbReference type="NCBI Taxonomy" id="2259170"/>
    <lineage>
        <taxon>Bacteria</taxon>
        <taxon>Pseudomonadati</taxon>
        <taxon>Bacteroidota</taxon>
        <taxon>Sphingobacteriia</taxon>
        <taxon>Sphingobacteriales</taxon>
        <taxon>Sphingobacteriaceae</taxon>
        <taxon>Pedobacter</taxon>
    </lineage>
</organism>
<sequence>MQLKHCFFNSITVFFLIDQFIFFLPKCISTGIVLIFLHKIHLIFLTNSCFCDKMRVAQPEMYPILYDFKSCKRDNVKGKMENVKWMMETG</sequence>
<comment type="caution">
    <text evidence="1">The sequence shown here is derived from an EMBL/GenBank/DDBJ whole genome shotgun (WGS) entry which is preliminary data.</text>
</comment>
<reference evidence="1 2" key="1">
    <citation type="submission" date="2018-07" db="EMBL/GenBank/DDBJ databases">
        <title>A draft genome of a endophytic bacteria, a new species of Pedobacter.</title>
        <authorList>
            <person name="Zhang Z.D."/>
            <person name="Chen Z.J."/>
        </authorList>
    </citation>
    <scope>NUCLEOTIDE SEQUENCE [LARGE SCALE GENOMIC DNA]</scope>
    <source>
        <strain evidence="1 2">RS10</strain>
    </source>
</reference>
<keyword evidence="2" id="KW-1185">Reference proteome</keyword>
<dbReference type="Proteomes" id="UP000252081">
    <property type="component" value="Unassembled WGS sequence"/>
</dbReference>
<dbReference type="EMBL" id="QNQU01000013">
    <property type="protein sequence ID" value="RBQ05486.1"/>
    <property type="molecule type" value="Genomic_DNA"/>
</dbReference>
<evidence type="ECO:0000313" key="1">
    <source>
        <dbReference type="EMBL" id="RBQ05486.1"/>
    </source>
</evidence>
<protein>
    <submittedName>
        <fullName evidence="1">Uncharacterized protein</fullName>
    </submittedName>
</protein>